<sequence>MFTIKLPTLLTAVILFNSYQLSRQENPDPCDTYTNCVFQHTPTARTSGTEVILVLLQLSNTPTDLAERCEALRDQFIECQESHDACPALLHPTRTTIKPYAERFYDPVYVSFIMSLGNHGCQKCNIPLILELKNCTNTQFVESLREFINKDNYNERDLTNIFKTQAPAACSQYSLYFLKDVISRFLSRKPKF</sequence>
<gene>
    <name evidence="2" type="primary">ORF36083</name>
</gene>
<accession>A0A0B6YSZ8</accession>
<feature type="chain" id="PRO_5002111983" description="Saposin B-type domain-containing protein" evidence="1">
    <location>
        <begin position="25"/>
        <end position="192"/>
    </location>
</feature>
<evidence type="ECO:0008006" key="3">
    <source>
        <dbReference type="Google" id="ProtNLM"/>
    </source>
</evidence>
<evidence type="ECO:0000313" key="2">
    <source>
        <dbReference type="EMBL" id="CEK59363.1"/>
    </source>
</evidence>
<keyword evidence="1" id="KW-0732">Signal</keyword>
<reference evidence="2" key="1">
    <citation type="submission" date="2014-12" db="EMBL/GenBank/DDBJ databases">
        <title>Insight into the proteome of Arion vulgaris.</title>
        <authorList>
            <person name="Aradska J."/>
            <person name="Bulat T."/>
            <person name="Smidak R."/>
            <person name="Sarate P."/>
            <person name="Gangsoo J."/>
            <person name="Sialana F."/>
            <person name="Bilban M."/>
            <person name="Lubec G."/>
        </authorList>
    </citation>
    <scope>NUCLEOTIDE SEQUENCE</scope>
    <source>
        <tissue evidence="2">Skin</tissue>
    </source>
</reference>
<dbReference type="EMBL" id="HACG01012498">
    <property type="protein sequence ID" value="CEK59363.1"/>
    <property type="molecule type" value="Transcribed_RNA"/>
</dbReference>
<proteinExistence type="predicted"/>
<organism evidence="2">
    <name type="scientific">Arion vulgaris</name>
    <dbReference type="NCBI Taxonomy" id="1028688"/>
    <lineage>
        <taxon>Eukaryota</taxon>
        <taxon>Metazoa</taxon>
        <taxon>Spiralia</taxon>
        <taxon>Lophotrochozoa</taxon>
        <taxon>Mollusca</taxon>
        <taxon>Gastropoda</taxon>
        <taxon>Heterobranchia</taxon>
        <taxon>Euthyneura</taxon>
        <taxon>Panpulmonata</taxon>
        <taxon>Eupulmonata</taxon>
        <taxon>Stylommatophora</taxon>
        <taxon>Helicina</taxon>
        <taxon>Arionoidea</taxon>
        <taxon>Arionidae</taxon>
        <taxon>Arion</taxon>
    </lineage>
</organism>
<feature type="signal peptide" evidence="1">
    <location>
        <begin position="1"/>
        <end position="24"/>
    </location>
</feature>
<name>A0A0B6YSZ8_9EUPU</name>
<dbReference type="AlphaFoldDB" id="A0A0B6YSZ8"/>
<evidence type="ECO:0000256" key="1">
    <source>
        <dbReference type="SAM" id="SignalP"/>
    </source>
</evidence>
<protein>
    <recommendedName>
        <fullName evidence="3">Saposin B-type domain-containing protein</fullName>
    </recommendedName>
</protein>